<proteinExistence type="predicted"/>
<evidence type="ECO:0000313" key="3">
    <source>
        <dbReference type="Proteomes" id="UP000823635"/>
    </source>
</evidence>
<feature type="domain" description="DUF6850" evidence="1">
    <location>
        <begin position="57"/>
        <end position="515"/>
    </location>
</feature>
<reference evidence="2" key="1">
    <citation type="submission" date="2020-10" db="EMBL/GenBank/DDBJ databases">
        <authorList>
            <person name="Gilroy R."/>
        </authorList>
    </citation>
    <scope>NUCLEOTIDE SEQUENCE</scope>
    <source>
        <strain evidence="2">15467</strain>
    </source>
</reference>
<organism evidence="2 3">
    <name type="scientific">Candidatus Egerieousia excrementavium</name>
    <dbReference type="NCBI Taxonomy" id="2840778"/>
    <lineage>
        <taxon>Bacteria</taxon>
        <taxon>Pseudomonadati</taxon>
        <taxon>Bacteroidota</taxon>
        <taxon>Bacteroidia</taxon>
        <taxon>Bacteroidales</taxon>
        <taxon>Candidatus Egerieousia</taxon>
    </lineage>
</organism>
<comment type="caution">
    <text evidence="2">The sequence shown here is derived from an EMBL/GenBank/DDBJ whole genome shotgun (WGS) entry which is preliminary data.</text>
</comment>
<dbReference type="InterPro" id="IPR049236">
    <property type="entry name" value="DUF6850"/>
</dbReference>
<evidence type="ECO:0000259" key="1">
    <source>
        <dbReference type="Pfam" id="PF21012"/>
    </source>
</evidence>
<reference evidence="2" key="2">
    <citation type="journal article" date="2021" name="PeerJ">
        <title>Extensive microbial diversity within the chicken gut microbiome revealed by metagenomics and culture.</title>
        <authorList>
            <person name="Gilroy R."/>
            <person name="Ravi A."/>
            <person name="Getino M."/>
            <person name="Pursley I."/>
            <person name="Horton D.L."/>
            <person name="Alikhan N.F."/>
            <person name="Baker D."/>
            <person name="Gharbi K."/>
            <person name="Hall N."/>
            <person name="Watson M."/>
            <person name="Adriaenssens E.M."/>
            <person name="Foster-Nyarko E."/>
            <person name="Jarju S."/>
            <person name="Secka A."/>
            <person name="Antonio M."/>
            <person name="Oren A."/>
            <person name="Chaudhuri R.R."/>
            <person name="La Ragione R."/>
            <person name="Hildebrand F."/>
            <person name="Pallen M.J."/>
        </authorList>
    </citation>
    <scope>NUCLEOTIDE SEQUENCE</scope>
    <source>
        <strain evidence="2">15467</strain>
    </source>
</reference>
<evidence type="ECO:0000313" key="2">
    <source>
        <dbReference type="EMBL" id="MBO8429060.1"/>
    </source>
</evidence>
<dbReference type="AlphaFoldDB" id="A0A9D9DM06"/>
<dbReference type="Pfam" id="PF21012">
    <property type="entry name" value="DUF6850"/>
    <property type="match status" value="1"/>
</dbReference>
<sequence>MRQCITIFLLIAAMWPGKSGEAMCAPRPERVEDIQMRSLQSLSYFEKATDFAFGRSAALYWFRRNYSYTELDGKIEWRDEQDAYEPAAGEGNLQGSFNVDSYLRMGEKPVVFGGAEYVTGEKKNVCWNSASDYQLLYPYVLADSVGGSLRHEQYRFYGGYARVDGRFTYGLMASYRALQEYRQTDPRPRNITGDISADISAGWMFDRYVVGLSAGVRIYKQQQSVEFYDANGANTSELHLTGLGTYYGRYSGTTYTSVRYRGNGWNASIAIVPENGDGWYAMACYRHMKTDYRLAMINMATLTSLQTRNTSIGVAWRKSSGKFGWVLGATGRYEHRSGEENIMGSGSSTDHQPLQGEPMYRRDAGEFQIQAILEWKGRNAAWNLRPYAGISFDLERYAYPERKMELSHTTAGIAARHLRQNGKWLWSIEASGGFSAYTGGEFNIPEVQTDKRIYAYMSHWYSRHSENATVMGLDMRVQRKISENMAVFLSAREHLRLFEKGWKENLMQVAIGICF</sequence>
<gene>
    <name evidence="2" type="ORF">IAC68_03885</name>
</gene>
<dbReference type="Proteomes" id="UP000823635">
    <property type="component" value="Unassembled WGS sequence"/>
</dbReference>
<protein>
    <recommendedName>
        <fullName evidence="1">DUF6850 domain-containing protein</fullName>
    </recommendedName>
</protein>
<accession>A0A9D9DM06</accession>
<name>A0A9D9DM06_9BACT</name>
<dbReference type="EMBL" id="JADINB010000085">
    <property type="protein sequence ID" value="MBO8429060.1"/>
    <property type="molecule type" value="Genomic_DNA"/>
</dbReference>